<organism evidence="2 3">
    <name type="scientific">Cinchona calisaya</name>
    <dbReference type="NCBI Taxonomy" id="153742"/>
    <lineage>
        <taxon>Eukaryota</taxon>
        <taxon>Viridiplantae</taxon>
        <taxon>Streptophyta</taxon>
        <taxon>Embryophyta</taxon>
        <taxon>Tracheophyta</taxon>
        <taxon>Spermatophyta</taxon>
        <taxon>Magnoliopsida</taxon>
        <taxon>eudicotyledons</taxon>
        <taxon>Gunneridae</taxon>
        <taxon>Pentapetalae</taxon>
        <taxon>asterids</taxon>
        <taxon>lamiids</taxon>
        <taxon>Gentianales</taxon>
        <taxon>Rubiaceae</taxon>
        <taxon>Cinchonoideae</taxon>
        <taxon>Cinchoneae</taxon>
        <taxon>Cinchona</taxon>
    </lineage>
</organism>
<dbReference type="EMBL" id="JBJUIK010000004">
    <property type="protein sequence ID" value="KAL3529904.1"/>
    <property type="molecule type" value="Genomic_DNA"/>
</dbReference>
<comment type="caution">
    <text evidence="2">The sequence shown here is derived from an EMBL/GenBank/DDBJ whole genome shotgun (WGS) entry which is preliminary data.</text>
</comment>
<feature type="region of interest" description="Disordered" evidence="1">
    <location>
        <begin position="116"/>
        <end position="142"/>
    </location>
</feature>
<keyword evidence="3" id="KW-1185">Reference proteome</keyword>
<protein>
    <recommendedName>
        <fullName evidence="4">Replication factor A C-terminal domain-containing protein</fullName>
    </recommendedName>
</protein>
<gene>
    <name evidence="2" type="ORF">ACH5RR_009226</name>
</gene>
<name>A0ABD3ADT1_9GENT</name>
<dbReference type="InterPro" id="IPR012340">
    <property type="entry name" value="NA-bd_OB-fold"/>
</dbReference>
<proteinExistence type="predicted"/>
<dbReference type="SUPFAM" id="SSF50249">
    <property type="entry name" value="Nucleic acid-binding proteins"/>
    <property type="match status" value="1"/>
</dbReference>
<evidence type="ECO:0000313" key="2">
    <source>
        <dbReference type="EMBL" id="KAL3529904.1"/>
    </source>
</evidence>
<dbReference type="Proteomes" id="UP001630127">
    <property type="component" value="Unassembled WGS sequence"/>
</dbReference>
<evidence type="ECO:0008006" key="4">
    <source>
        <dbReference type="Google" id="ProtNLM"/>
    </source>
</evidence>
<evidence type="ECO:0000256" key="1">
    <source>
        <dbReference type="SAM" id="MobiDB-lite"/>
    </source>
</evidence>
<accession>A0ABD3ADT1</accession>
<sequence>MKAYMDSDKLLPHLVEDDIISIQKALESSVWVRAKTTFVTSQQKLSCAACKNFHKAVNTDIVWEIRCPSCKEDTEVEVRCKISIMLEDGTSSYHDVMFSLEAEKLIPFTALQLKDADENGQTSTDANRIRETDGSMPQRNEK</sequence>
<evidence type="ECO:0000313" key="3">
    <source>
        <dbReference type="Proteomes" id="UP001630127"/>
    </source>
</evidence>
<feature type="compositionally biased region" description="Basic and acidic residues" evidence="1">
    <location>
        <begin position="127"/>
        <end position="142"/>
    </location>
</feature>
<dbReference type="AlphaFoldDB" id="A0ABD3ADT1"/>
<dbReference type="Gene3D" id="2.40.50.140">
    <property type="entry name" value="Nucleic acid-binding proteins"/>
    <property type="match status" value="1"/>
</dbReference>
<reference evidence="2 3" key="1">
    <citation type="submission" date="2024-11" db="EMBL/GenBank/DDBJ databases">
        <title>A near-complete genome assembly of Cinchona calisaya.</title>
        <authorList>
            <person name="Lian D.C."/>
            <person name="Zhao X.W."/>
            <person name="Wei L."/>
        </authorList>
    </citation>
    <scope>NUCLEOTIDE SEQUENCE [LARGE SCALE GENOMIC DNA]</scope>
    <source>
        <tissue evidence="2">Nenye</tissue>
    </source>
</reference>